<dbReference type="Gene3D" id="1.20.1250.20">
    <property type="entry name" value="MFS general substrate transporter like domains"/>
    <property type="match status" value="1"/>
</dbReference>
<evidence type="ECO:0000256" key="3">
    <source>
        <dbReference type="ARBA" id="ARBA00022692"/>
    </source>
</evidence>
<dbReference type="PROSITE" id="PS50850">
    <property type="entry name" value="MFS"/>
    <property type="match status" value="1"/>
</dbReference>
<name>A0A4U0SLD8_9ACTN</name>
<dbReference type="SUPFAM" id="SSF103473">
    <property type="entry name" value="MFS general substrate transporter"/>
    <property type="match status" value="1"/>
</dbReference>
<reference evidence="9 10" key="1">
    <citation type="submission" date="2019-04" db="EMBL/GenBank/DDBJ databases">
        <title>Streptomyces oryziradicis sp. nov., a novel actinomycete isolated from rhizosphere soil of rice (Oryza sativa L.).</title>
        <authorList>
            <person name="Li C."/>
        </authorList>
    </citation>
    <scope>NUCLEOTIDE SEQUENCE [LARGE SCALE GENOMIC DNA]</scope>
    <source>
        <strain evidence="9 10">NEAU-C40</strain>
    </source>
</reference>
<comment type="subcellular location">
    <subcellularLocation>
        <location evidence="1">Cell membrane</location>
        <topology evidence="1">Multi-pass membrane protein</topology>
    </subcellularLocation>
</comment>
<keyword evidence="10" id="KW-1185">Reference proteome</keyword>
<feature type="domain" description="Major facilitator superfamily (MFS) profile" evidence="8">
    <location>
        <begin position="13"/>
        <end position="394"/>
    </location>
</feature>
<evidence type="ECO:0000256" key="1">
    <source>
        <dbReference type="ARBA" id="ARBA00004651"/>
    </source>
</evidence>
<evidence type="ECO:0000259" key="8">
    <source>
        <dbReference type="PROSITE" id="PS50850"/>
    </source>
</evidence>
<keyword evidence="4 7" id="KW-1133">Transmembrane helix</keyword>
<gene>
    <name evidence="9" type="ORF">FCI23_24745</name>
</gene>
<evidence type="ECO:0000313" key="10">
    <source>
        <dbReference type="Proteomes" id="UP000305778"/>
    </source>
</evidence>
<evidence type="ECO:0000256" key="2">
    <source>
        <dbReference type="ARBA" id="ARBA00022475"/>
    </source>
</evidence>
<dbReference type="RefSeq" id="WP_136726125.1">
    <property type="nucleotide sequence ID" value="NZ_SUMC01000025.1"/>
</dbReference>
<feature type="transmembrane region" description="Helical" evidence="7">
    <location>
        <begin position="257"/>
        <end position="278"/>
    </location>
</feature>
<feature type="transmembrane region" description="Helical" evidence="7">
    <location>
        <begin position="373"/>
        <end position="393"/>
    </location>
</feature>
<sequence length="422" mass="42952">MEWGTARVLRDRDAGLYLGGVLISGFGSSAMLLVAGIWVKSLTNSNSLAALAGFCVWAPMWLGPLIGTLADRVRRRPLLVAVNTGLALLLPVLLGVRSSHGVWLIFAVLFLYGTASVLCDAAEAAIVTATVPDALRGDFNGLRMTANEAMKLLAPLIGAGLFARYGGGPVALLDAVTFALAALVFALLRVREAAPAPLTTGGWRTQTAEGIRYLRRHPALRRLVGVGSAAMLLSALSSSAIYAVVDAGLHRSPAFTGVLYSVQGAGSVVGGLLAGPLLRRMPERLFAAAGMAVFATGIALRAVPLTAAVLAGSGSIGVGLPWVIVAGLTAVQRETPGDLIGRVAATASTVVFAPTALGSLVGAGLVAVVDYRVLLGSLGVAGAVVAVAASGALRRGGVRDRGTGPDTAPVQEAGPSSSRSRR</sequence>
<feature type="transmembrane region" description="Helical" evidence="7">
    <location>
        <begin position="223"/>
        <end position="245"/>
    </location>
</feature>
<dbReference type="InterPro" id="IPR036259">
    <property type="entry name" value="MFS_trans_sf"/>
</dbReference>
<keyword evidence="3 7" id="KW-0812">Transmembrane</keyword>
<evidence type="ECO:0000256" key="4">
    <source>
        <dbReference type="ARBA" id="ARBA00022989"/>
    </source>
</evidence>
<dbReference type="InterPro" id="IPR020846">
    <property type="entry name" value="MFS_dom"/>
</dbReference>
<dbReference type="Proteomes" id="UP000305778">
    <property type="component" value="Unassembled WGS sequence"/>
</dbReference>
<dbReference type="OrthoDB" id="3460055at2"/>
<evidence type="ECO:0000256" key="6">
    <source>
        <dbReference type="SAM" id="MobiDB-lite"/>
    </source>
</evidence>
<feature type="transmembrane region" description="Helical" evidence="7">
    <location>
        <begin position="285"/>
        <end position="303"/>
    </location>
</feature>
<feature type="region of interest" description="Disordered" evidence="6">
    <location>
        <begin position="396"/>
        <end position="422"/>
    </location>
</feature>
<dbReference type="InterPro" id="IPR011701">
    <property type="entry name" value="MFS"/>
</dbReference>
<proteinExistence type="predicted"/>
<feature type="transmembrane region" description="Helical" evidence="7">
    <location>
        <begin position="309"/>
        <end position="331"/>
    </location>
</feature>
<feature type="transmembrane region" description="Helical" evidence="7">
    <location>
        <begin position="102"/>
        <end position="128"/>
    </location>
</feature>
<evidence type="ECO:0000313" key="9">
    <source>
        <dbReference type="EMBL" id="TKA09027.1"/>
    </source>
</evidence>
<comment type="caution">
    <text evidence="9">The sequence shown here is derived from an EMBL/GenBank/DDBJ whole genome shotgun (WGS) entry which is preliminary data.</text>
</comment>
<dbReference type="GO" id="GO:0005886">
    <property type="term" value="C:plasma membrane"/>
    <property type="evidence" value="ECO:0007669"/>
    <property type="project" value="UniProtKB-SubCell"/>
</dbReference>
<dbReference type="PANTHER" id="PTHR23513:SF6">
    <property type="entry name" value="MAJOR FACILITATOR SUPERFAMILY ASSOCIATED DOMAIN-CONTAINING PROTEIN"/>
    <property type="match status" value="1"/>
</dbReference>
<organism evidence="9 10">
    <name type="scientific">Actinacidiphila oryziradicis</name>
    <dbReference type="NCBI Taxonomy" id="2571141"/>
    <lineage>
        <taxon>Bacteria</taxon>
        <taxon>Bacillati</taxon>
        <taxon>Actinomycetota</taxon>
        <taxon>Actinomycetes</taxon>
        <taxon>Kitasatosporales</taxon>
        <taxon>Streptomycetaceae</taxon>
        <taxon>Actinacidiphila</taxon>
    </lineage>
</organism>
<feature type="transmembrane region" description="Helical" evidence="7">
    <location>
        <begin position="343"/>
        <end position="367"/>
    </location>
</feature>
<feature type="transmembrane region" description="Helical" evidence="7">
    <location>
        <begin position="45"/>
        <end position="66"/>
    </location>
</feature>
<dbReference type="PANTHER" id="PTHR23513">
    <property type="entry name" value="INTEGRAL MEMBRANE EFFLUX PROTEIN-RELATED"/>
    <property type="match status" value="1"/>
</dbReference>
<dbReference type="EMBL" id="SUMC01000025">
    <property type="protein sequence ID" value="TKA09027.1"/>
    <property type="molecule type" value="Genomic_DNA"/>
</dbReference>
<keyword evidence="2" id="KW-1003">Cell membrane</keyword>
<feature type="transmembrane region" description="Helical" evidence="7">
    <location>
        <begin position="78"/>
        <end position="96"/>
    </location>
</feature>
<dbReference type="AlphaFoldDB" id="A0A4U0SLD8"/>
<keyword evidence="5 7" id="KW-0472">Membrane</keyword>
<protein>
    <submittedName>
        <fullName evidence="9">MFS transporter</fullName>
    </submittedName>
</protein>
<accession>A0A4U0SLD8</accession>
<dbReference type="Pfam" id="PF07690">
    <property type="entry name" value="MFS_1"/>
    <property type="match status" value="1"/>
</dbReference>
<evidence type="ECO:0000256" key="7">
    <source>
        <dbReference type="SAM" id="Phobius"/>
    </source>
</evidence>
<dbReference type="CDD" id="cd06173">
    <property type="entry name" value="MFS_MefA_like"/>
    <property type="match status" value="1"/>
</dbReference>
<dbReference type="GO" id="GO:0022857">
    <property type="term" value="F:transmembrane transporter activity"/>
    <property type="evidence" value="ECO:0007669"/>
    <property type="project" value="InterPro"/>
</dbReference>
<feature type="transmembrane region" description="Helical" evidence="7">
    <location>
        <begin position="16"/>
        <end position="39"/>
    </location>
</feature>
<evidence type="ECO:0000256" key="5">
    <source>
        <dbReference type="ARBA" id="ARBA00023136"/>
    </source>
</evidence>